<evidence type="ECO:0000313" key="2">
    <source>
        <dbReference type="Proteomes" id="UP000886501"/>
    </source>
</evidence>
<reference evidence="1" key="1">
    <citation type="submission" date="2019-10" db="EMBL/GenBank/DDBJ databases">
        <authorList>
            <consortium name="DOE Joint Genome Institute"/>
            <person name="Kuo A."/>
            <person name="Miyauchi S."/>
            <person name="Kiss E."/>
            <person name="Drula E."/>
            <person name="Kohler A."/>
            <person name="Sanchez-Garcia M."/>
            <person name="Andreopoulos B."/>
            <person name="Barry K.W."/>
            <person name="Bonito G."/>
            <person name="Buee M."/>
            <person name="Carver A."/>
            <person name="Chen C."/>
            <person name="Cichocki N."/>
            <person name="Clum A."/>
            <person name="Culley D."/>
            <person name="Crous P.W."/>
            <person name="Fauchery L."/>
            <person name="Girlanda M."/>
            <person name="Hayes R."/>
            <person name="Keri Z."/>
            <person name="Labutti K."/>
            <person name="Lipzen A."/>
            <person name="Lombard V."/>
            <person name="Magnuson J."/>
            <person name="Maillard F."/>
            <person name="Morin E."/>
            <person name="Murat C."/>
            <person name="Nolan M."/>
            <person name="Ohm R."/>
            <person name="Pangilinan J."/>
            <person name="Pereira M."/>
            <person name="Perotto S."/>
            <person name="Peter M."/>
            <person name="Riley R."/>
            <person name="Sitrit Y."/>
            <person name="Stielow B."/>
            <person name="Szollosi G."/>
            <person name="Zifcakova L."/>
            <person name="Stursova M."/>
            <person name="Spatafora J.W."/>
            <person name="Tedersoo L."/>
            <person name="Vaario L.-M."/>
            <person name="Yamada A."/>
            <person name="Yan M."/>
            <person name="Wang P."/>
            <person name="Xu J."/>
            <person name="Bruns T."/>
            <person name="Baldrian P."/>
            <person name="Vilgalys R."/>
            <person name="Henrissat B."/>
            <person name="Grigoriev I.V."/>
            <person name="Hibbett D."/>
            <person name="Nagy L.G."/>
            <person name="Martin F.M."/>
        </authorList>
    </citation>
    <scope>NUCLEOTIDE SEQUENCE</scope>
    <source>
        <strain evidence="1">P2</strain>
    </source>
</reference>
<accession>A0ACB6ZHW9</accession>
<protein>
    <submittedName>
        <fullName evidence="1">Uncharacterized protein</fullName>
    </submittedName>
</protein>
<comment type="caution">
    <text evidence="1">The sequence shown here is derived from an EMBL/GenBank/DDBJ whole genome shotgun (WGS) entry which is preliminary data.</text>
</comment>
<dbReference type="Proteomes" id="UP000886501">
    <property type="component" value="Unassembled WGS sequence"/>
</dbReference>
<proteinExistence type="predicted"/>
<gene>
    <name evidence="1" type="ORF">BDM02DRAFT_3114697</name>
</gene>
<evidence type="ECO:0000313" key="1">
    <source>
        <dbReference type="EMBL" id="KAF9648973.1"/>
    </source>
</evidence>
<organism evidence="1 2">
    <name type="scientific">Thelephora ganbajun</name>
    <name type="common">Ganba fungus</name>
    <dbReference type="NCBI Taxonomy" id="370292"/>
    <lineage>
        <taxon>Eukaryota</taxon>
        <taxon>Fungi</taxon>
        <taxon>Dikarya</taxon>
        <taxon>Basidiomycota</taxon>
        <taxon>Agaricomycotina</taxon>
        <taxon>Agaricomycetes</taxon>
        <taxon>Thelephorales</taxon>
        <taxon>Thelephoraceae</taxon>
        <taxon>Thelephora</taxon>
    </lineage>
</organism>
<name>A0ACB6ZHW9_THEGA</name>
<reference evidence="1" key="2">
    <citation type="journal article" date="2020" name="Nat. Commun.">
        <title>Large-scale genome sequencing of mycorrhizal fungi provides insights into the early evolution of symbiotic traits.</title>
        <authorList>
            <person name="Miyauchi S."/>
            <person name="Kiss E."/>
            <person name="Kuo A."/>
            <person name="Drula E."/>
            <person name="Kohler A."/>
            <person name="Sanchez-Garcia M."/>
            <person name="Morin E."/>
            <person name="Andreopoulos B."/>
            <person name="Barry K.W."/>
            <person name="Bonito G."/>
            <person name="Buee M."/>
            <person name="Carver A."/>
            <person name="Chen C."/>
            <person name="Cichocki N."/>
            <person name="Clum A."/>
            <person name="Culley D."/>
            <person name="Crous P.W."/>
            <person name="Fauchery L."/>
            <person name="Girlanda M."/>
            <person name="Hayes R.D."/>
            <person name="Keri Z."/>
            <person name="LaButti K."/>
            <person name="Lipzen A."/>
            <person name="Lombard V."/>
            <person name="Magnuson J."/>
            <person name="Maillard F."/>
            <person name="Murat C."/>
            <person name="Nolan M."/>
            <person name="Ohm R.A."/>
            <person name="Pangilinan J."/>
            <person name="Pereira M.F."/>
            <person name="Perotto S."/>
            <person name="Peter M."/>
            <person name="Pfister S."/>
            <person name="Riley R."/>
            <person name="Sitrit Y."/>
            <person name="Stielow J.B."/>
            <person name="Szollosi G."/>
            <person name="Zifcakova L."/>
            <person name="Stursova M."/>
            <person name="Spatafora J.W."/>
            <person name="Tedersoo L."/>
            <person name="Vaario L.M."/>
            <person name="Yamada A."/>
            <person name="Yan M."/>
            <person name="Wang P."/>
            <person name="Xu J."/>
            <person name="Bruns T."/>
            <person name="Baldrian P."/>
            <person name="Vilgalys R."/>
            <person name="Dunand C."/>
            <person name="Henrissat B."/>
            <person name="Grigoriev I.V."/>
            <person name="Hibbett D."/>
            <person name="Nagy L.G."/>
            <person name="Martin F.M."/>
        </authorList>
    </citation>
    <scope>NUCLEOTIDE SEQUENCE</scope>
    <source>
        <strain evidence="1">P2</strain>
    </source>
</reference>
<keyword evidence="2" id="KW-1185">Reference proteome</keyword>
<dbReference type="EMBL" id="MU118005">
    <property type="protein sequence ID" value="KAF9648973.1"/>
    <property type="molecule type" value="Genomic_DNA"/>
</dbReference>
<sequence>MNAPHVLDDLEPLIYVVEYLLRGCLPWGHLVGSQDYSALSELQESWVPEEPSLREFFRYTRDRQEDDPVDYKRLRELLFRASEPDE</sequence>